<protein>
    <submittedName>
        <fullName evidence="2">Uncharacterized protein</fullName>
    </submittedName>
</protein>
<evidence type="ECO:0000313" key="2">
    <source>
        <dbReference type="EMBL" id="GJT15834.1"/>
    </source>
</evidence>
<organism evidence="2 3">
    <name type="scientific">Tanacetum coccineum</name>
    <dbReference type="NCBI Taxonomy" id="301880"/>
    <lineage>
        <taxon>Eukaryota</taxon>
        <taxon>Viridiplantae</taxon>
        <taxon>Streptophyta</taxon>
        <taxon>Embryophyta</taxon>
        <taxon>Tracheophyta</taxon>
        <taxon>Spermatophyta</taxon>
        <taxon>Magnoliopsida</taxon>
        <taxon>eudicotyledons</taxon>
        <taxon>Gunneridae</taxon>
        <taxon>Pentapetalae</taxon>
        <taxon>asterids</taxon>
        <taxon>campanulids</taxon>
        <taxon>Asterales</taxon>
        <taxon>Asteraceae</taxon>
        <taxon>Asteroideae</taxon>
        <taxon>Anthemideae</taxon>
        <taxon>Anthemidinae</taxon>
        <taxon>Tanacetum</taxon>
    </lineage>
</organism>
<evidence type="ECO:0000313" key="3">
    <source>
        <dbReference type="Proteomes" id="UP001151760"/>
    </source>
</evidence>
<keyword evidence="1" id="KW-1133">Transmembrane helix</keyword>
<reference evidence="2" key="1">
    <citation type="journal article" date="2022" name="Int. J. Mol. Sci.">
        <title>Draft Genome of Tanacetum Coccineum: Genomic Comparison of Closely Related Tanacetum-Family Plants.</title>
        <authorList>
            <person name="Yamashiro T."/>
            <person name="Shiraishi A."/>
            <person name="Nakayama K."/>
            <person name="Satake H."/>
        </authorList>
    </citation>
    <scope>NUCLEOTIDE SEQUENCE</scope>
</reference>
<evidence type="ECO:0000256" key="1">
    <source>
        <dbReference type="SAM" id="Phobius"/>
    </source>
</evidence>
<keyword evidence="1" id="KW-0812">Transmembrane</keyword>
<dbReference type="EMBL" id="BQNB010013427">
    <property type="protein sequence ID" value="GJT15834.1"/>
    <property type="molecule type" value="Genomic_DNA"/>
</dbReference>
<keyword evidence="1" id="KW-0472">Membrane</keyword>
<keyword evidence="3" id="KW-1185">Reference proteome</keyword>
<comment type="caution">
    <text evidence="2">The sequence shown here is derived from an EMBL/GenBank/DDBJ whole genome shotgun (WGS) entry which is preliminary data.</text>
</comment>
<gene>
    <name evidence="2" type="ORF">Tco_0874540</name>
</gene>
<sequence>MCTTTQVLDGVDSLLYSDFYYIREKLSAKALVLPYGIHCSGLRMFWDDLLGIDNPVRVTSYHWETNALLVESGDVAGTHTNLSARLRSIVVIMRHMIEAKKAQNTNSRKLIVRGAGMNLVFVVAEVGPVDLMMCLVVFLLSWLYAVSDVKLKRVQTYLLSYLLNAAVEDGKVDIIKETLGNDKPEVGSDIVKRALSYPMKLIAKNADCKECWSDKS</sequence>
<name>A0ABQ5BSI9_9ASTR</name>
<accession>A0ABQ5BSI9</accession>
<reference evidence="2" key="2">
    <citation type="submission" date="2022-01" db="EMBL/GenBank/DDBJ databases">
        <authorList>
            <person name="Yamashiro T."/>
            <person name="Shiraishi A."/>
            <person name="Satake H."/>
            <person name="Nakayama K."/>
        </authorList>
    </citation>
    <scope>NUCLEOTIDE SEQUENCE</scope>
</reference>
<feature type="transmembrane region" description="Helical" evidence="1">
    <location>
        <begin position="119"/>
        <end position="145"/>
    </location>
</feature>
<dbReference type="Proteomes" id="UP001151760">
    <property type="component" value="Unassembled WGS sequence"/>
</dbReference>
<proteinExistence type="predicted"/>